<dbReference type="AlphaFoldDB" id="A0A5J4W094"/>
<feature type="domain" description="Dynein heavy chain region D6 P-loop" evidence="13">
    <location>
        <begin position="328"/>
        <end position="437"/>
    </location>
</feature>
<evidence type="ECO:0000256" key="5">
    <source>
        <dbReference type="ARBA" id="ARBA00022741"/>
    </source>
</evidence>
<keyword evidence="12" id="KW-0966">Cell projection</keyword>
<dbReference type="GO" id="GO:0030286">
    <property type="term" value="C:dynein complex"/>
    <property type="evidence" value="ECO:0007669"/>
    <property type="project" value="UniProtKB-KW"/>
</dbReference>
<dbReference type="GO" id="GO:0051959">
    <property type="term" value="F:dynein light intermediate chain binding"/>
    <property type="evidence" value="ECO:0007669"/>
    <property type="project" value="InterPro"/>
</dbReference>
<evidence type="ECO:0000313" key="17">
    <source>
        <dbReference type="EMBL" id="KAA6388374.1"/>
    </source>
</evidence>
<dbReference type="InterPro" id="IPR041228">
    <property type="entry name" value="Dynein_C"/>
</dbReference>
<evidence type="ECO:0000256" key="3">
    <source>
        <dbReference type="ARBA" id="ARBA00022490"/>
    </source>
</evidence>
<evidence type="ECO:0000259" key="14">
    <source>
        <dbReference type="Pfam" id="PF12781"/>
    </source>
</evidence>
<keyword evidence="8" id="KW-0175">Coiled coil</keyword>
<dbReference type="GO" id="GO:0007018">
    <property type="term" value="P:microtubule-based movement"/>
    <property type="evidence" value="ECO:0007669"/>
    <property type="project" value="InterPro"/>
</dbReference>
<dbReference type="PANTHER" id="PTHR22878:SF63">
    <property type="entry name" value="DYNEIN AXONEMAL HEAVY CHAIN 10"/>
    <property type="match status" value="1"/>
</dbReference>
<sequence>VVDFTVTMKGLEQQILGRVIEKERYELEEQRHSVLTDVATNKKMVQQYERDLLFRLSESKGNLLDDDEMIAVLQNTKKAAKEVAEKLVIGEMTEAKINEAREEYRPVAARASILYFLIAEMTLVNSMYNTSLAVFLRLFDIAMDRSDKSPIVQKRIENIISFATHHIFRYISRGLFSNHKILYTLQMALKIDMASGKITRDMFNVLIKGGAALDLTQTRPKPFQWIPDHVWLNLVSLSGLPFCRAVLEQITQNGDGWKKWYDSEAPETTMLPDVYDRLDSFGKLLFVRCWREDRTVLATNIYLAESLGPKFVSQPNPELEETWAETEPNIPVLFLLSLGTDPTANVDSLSKKLRVPMLLTSMGQGQDVFARRQMQQAMQQGQWVMLQNCHLDLSFMEEIEQQIVTMKGDVHKDFRLFLSTEIVERFPISLMQLAVKVACEAPMGIKAGMLRNYNWLSEEMLSVIEKKEWKPLLYAMCFMHTTVVERKRFGPLGWNTPYEFNQSDLQASITFLQTHLYQMDAKKGISWSTVRYMVCEVHYGGRITDDHDRRLMNTYGDVWLDSAIFAGKFRFGGCDAYYIPPLNKQQEYLDFIEKSIPLYDNPLAFGMHPNANITYRNQQSAAIMDQILAIQPKEASGSGETPEDTVLRTVEDLMKKLPEDFNPQQVKDWLAPQGAMTQPLNIFLKQEVDRMQRVIKTVRHECKDLQLAIAGTIVMSASLQTTLSALFDAKVPNNWENISWISPTLGFWFGDVIMRSAQLLNWLKEGRPKTYWMTGFFNPQGFLTSMRQEITRAHGWALDTVALTTEVTKFLTKEDVKQYPEEGVYVHGLFIDGAAWEINEMRLMDSAPKVLFSPLNVVWVSATNTARAKDNTIYVCPCYKVPRRTGLNYIFDIDLSTRDAPEKWVMRGVALLCSKQ</sequence>
<feature type="domain" description="Dynein heavy chain C-terminal" evidence="16">
    <location>
        <begin position="618"/>
        <end position="913"/>
    </location>
</feature>
<dbReference type="InterPro" id="IPR043160">
    <property type="entry name" value="Dynein_C_barrel"/>
</dbReference>
<dbReference type="FunFam" id="1.10.8.1220:FF:000001">
    <property type="entry name" value="Dynein axonemal heavy chain 5"/>
    <property type="match status" value="1"/>
</dbReference>
<dbReference type="Pfam" id="PF12781">
    <property type="entry name" value="AAA_9"/>
    <property type="match status" value="1"/>
</dbReference>
<dbReference type="Gene3D" id="1.10.8.720">
    <property type="entry name" value="Region D6 of dynein motor"/>
    <property type="match status" value="1"/>
</dbReference>
<dbReference type="OrthoDB" id="10251809at2759"/>
<keyword evidence="11" id="KW-0206">Cytoskeleton</keyword>
<dbReference type="GO" id="GO:0008569">
    <property type="term" value="F:minus-end-directed microtubule motor activity"/>
    <property type="evidence" value="ECO:0007669"/>
    <property type="project" value="InterPro"/>
</dbReference>
<evidence type="ECO:0000256" key="9">
    <source>
        <dbReference type="ARBA" id="ARBA00023069"/>
    </source>
</evidence>
<comment type="subcellular location">
    <subcellularLocation>
        <location evidence="1">Cell projection</location>
        <location evidence="1">Cilium</location>
    </subcellularLocation>
    <subcellularLocation>
        <location evidence="2">Cytoplasm</location>
        <location evidence="2">Cytoskeleton</location>
    </subcellularLocation>
</comment>
<evidence type="ECO:0000313" key="18">
    <source>
        <dbReference type="Proteomes" id="UP000324800"/>
    </source>
</evidence>
<dbReference type="Gene3D" id="6.10.140.1060">
    <property type="match status" value="1"/>
</dbReference>
<gene>
    <name evidence="17" type="ORF">EZS28_016097</name>
</gene>
<reference evidence="17 18" key="1">
    <citation type="submission" date="2019-03" db="EMBL/GenBank/DDBJ databases">
        <title>Single cell metagenomics reveals metabolic interactions within the superorganism composed of flagellate Streblomastix strix and complex community of Bacteroidetes bacteria on its surface.</title>
        <authorList>
            <person name="Treitli S.C."/>
            <person name="Kolisko M."/>
            <person name="Husnik F."/>
            <person name="Keeling P."/>
            <person name="Hampl V."/>
        </authorList>
    </citation>
    <scope>NUCLEOTIDE SEQUENCE [LARGE SCALE GENOMIC DNA]</scope>
    <source>
        <strain evidence="17">ST1C</strain>
    </source>
</reference>
<dbReference type="GO" id="GO:0005524">
    <property type="term" value="F:ATP binding"/>
    <property type="evidence" value="ECO:0007669"/>
    <property type="project" value="UniProtKB-KW"/>
</dbReference>
<proteinExistence type="predicted"/>
<dbReference type="FunFam" id="3.40.50.300:FF:000320">
    <property type="entry name" value="Dynein, axonemal, heavy chain 5"/>
    <property type="match status" value="1"/>
</dbReference>
<dbReference type="InterPro" id="IPR026983">
    <property type="entry name" value="DHC"/>
</dbReference>
<evidence type="ECO:0000256" key="11">
    <source>
        <dbReference type="ARBA" id="ARBA00023212"/>
    </source>
</evidence>
<evidence type="ECO:0000256" key="1">
    <source>
        <dbReference type="ARBA" id="ARBA00004138"/>
    </source>
</evidence>
<dbReference type="InterPro" id="IPR035706">
    <property type="entry name" value="AAA_9"/>
</dbReference>
<feature type="domain" description="Dynein heavy chain AAA lid" evidence="15">
    <location>
        <begin position="469"/>
        <end position="611"/>
    </location>
</feature>
<evidence type="ECO:0000259" key="15">
    <source>
        <dbReference type="Pfam" id="PF18198"/>
    </source>
</evidence>
<feature type="domain" description="Dynein heavy chain ATP-binding dynein motor region" evidence="14">
    <location>
        <begin position="1"/>
        <end position="83"/>
    </location>
</feature>
<dbReference type="FunFam" id="1.20.1270.280:FF:000002">
    <property type="entry name" value="Dynein heavy chain 5, axonemal"/>
    <property type="match status" value="1"/>
</dbReference>
<dbReference type="Gene3D" id="3.40.50.300">
    <property type="entry name" value="P-loop containing nucleotide triphosphate hydrolases"/>
    <property type="match status" value="1"/>
</dbReference>
<evidence type="ECO:0000256" key="4">
    <source>
        <dbReference type="ARBA" id="ARBA00022701"/>
    </source>
</evidence>
<dbReference type="InterPro" id="IPR004273">
    <property type="entry name" value="Dynein_heavy_D6_P-loop"/>
</dbReference>
<evidence type="ECO:0000256" key="12">
    <source>
        <dbReference type="ARBA" id="ARBA00023273"/>
    </source>
</evidence>
<dbReference type="GO" id="GO:0005929">
    <property type="term" value="C:cilium"/>
    <property type="evidence" value="ECO:0007669"/>
    <property type="project" value="UniProtKB-SubCell"/>
</dbReference>
<evidence type="ECO:0000256" key="2">
    <source>
        <dbReference type="ARBA" id="ARBA00004245"/>
    </source>
</evidence>
<dbReference type="Proteomes" id="UP000324800">
    <property type="component" value="Unassembled WGS sequence"/>
</dbReference>
<evidence type="ECO:0000259" key="16">
    <source>
        <dbReference type="Pfam" id="PF18199"/>
    </source>
</evidence>
<dbReference type="FunFam" id="3.10.490.20:FF:000010">
    <property type="entry name" value="Dynein heavy chain, putative"/>
    <property type="match status" value="1"/>
</dbReference>
<dbReference type="Gene3D" id="3.10.490.20">
    <property type="match status" value="1"/>
</dbReference>
<dbReference type="Pfam" id="PF18198">
    <property type="entry name" value="AAA_lid_11"/>
    <property type="match status" value="1"/>
</dbReference>
<name>A0A5J4W094_9EUKA</name>
<keyword evidence="9" id="KW-0969">Cilium</keyword>
<dbReference type="EMBL" id="SNRW01004010">
    <property type="protein sequence ID" value="KAA6388374.1"/>
    <property type="molecule type" value="Genomic_DNA"/>
</dbReference>
<dbReference type="Gene3D" id="1.10.8.1220">
    <property type="match status" value="1"/>
</dbReference>
<accession>A0A5J4W094</accession>
<evidence type="ECO:0000256" key="7">
    <source>
        <dbReference type="ARBA" id="ARBA00023017"/>
    </source>
</evidence>
<keyword evidence="4" id="KW-0493">Microtubule</keyword>
<dbReference type="InterPro" id="IPR027417">
    <property type="entry name" value="P-loop_NTPase"/>
</dbReference>
<evidence type="ECO:0000256" key="6">
    <source>
        <dbReference type="ARBA" id="ARBA00022840"/>
    </source>
</evidence>
<dbReference type="GO" id="GO:0005874">
    <property type="term" value="C:microtubule"/>
    <property type="evidence" value="ECO:0007669"/>
    <property type="project" value="UniProtKB-KW"/>
</dbReference>
<protein>
    <submittedName>
        <fullName evidence="17">Putative Dynein heavy chain 8, axonemal</fullName>
    </submittedName>
</protein>
<comment type="caution">
    <text evidence="17">The sequence shown here is derived from an EMBL/GenBank/DDBJ whole genome shotgun (WGS) entry which is preliminary data.</text>
</comment>
<dbReference type="InterPro" id="IPR041658">
    <property type="entry name" value="AAA_lid_11"/>
</dbReference>
<dbReference type="GO" id="GO:0045505">
    <property type="term" value="F:dynein intermediate chain binding"/>
    <property type="evidence" value="ECO:0007669"/>
    <property type="project" value="InterPro"/>
</dbReference>
<feature type="non-terminal residue" evidence="17">
    <location>
        <position position="1"/>
    </location>
</feature>
<evidence type="ECO:0000256" key="8">
    <source>
        <dbReference type="ARBA" id="ARBA00023054"/>
    </source>
</evidence>
<evidence type="ECO:0000259" key="13">
    <source>
        <dbReference type="Pfam" id="PF03028"/>
    </source>
</evidence>
<dbReference type="Pfam" id="PF03028">
    <property type="entry name" value="Dynein_heavy"/>
    <property type="match status" value="1"/>
</dbReference>
<evidence type="ECO:0000256" key="10">
    <source>
        <dbReference type="ARBA" id="ARBA00023175"/>
    </source>
</evidence>
<keyword evidence="5" id="KW-0547">Nucleotide-binding</keyword>
<keyword evidence="6" id="KW-0067">ATP-binding</keyword>
<organism evidence="17 18">
    <name type="scientific">Streblomastix strix</name>
    <dbReference type="NCBI Taxonomy" id="222440"/>
    <lineage>
        <taxon>Eukaryota</taxon>
        <taxon>Metamonada</taxon>
        <taxon>Preaxostyla</taxon>
        <taxon>Oxymonadida</taxon>
        <taxon>Streblomastigidae</taxon>
        <taxon>Streblomastix</taxon>
    </lineage>
</organism>
<keyword evidence="10" id="KW-0505">Motor protein</keyword>
<keyword evidence="3" id="KW-0963">Cytoplasm</keyword>
<dbReference type="Pfam" id="PF18199">
    <property type="entry name" value="Dynein_C"/>
    <property type="match status" value="1"/>
</dbReference>
<dbReference type="InterPro" id="IPR042219">
    <property type="entry name" value="AAA_lid_11_sf"/>
</dbReference>
<dbReference type="PANTHER" id="PTHR22878">
    <property type="entry name" value="DYNEIN HEAVY CHAIN 6, AXONEMAL-LIKE-RELATED"/>
    <property type="match status" value="1"/>
</dbReference>
<dbReference type="Gene3D" id="1.20.1270.280">
    <property type="match status" value="1"/>
</dbReference>
<keyword evidence="7" id="KW-0243">Dynein</keyword>